<sequence>MLMPQSSTAATQSAGQVSMPIQTSASGGSSLPMNTLPNISAVDSFSTVKTDQSTGIGRQSSHQQSNVGSSLFGKRSSYLESYRSPGFQTPSFQSSLFQVPVFHSQGQADQQ</sequence>
<keyword evidence="3" id="KW-1185">Reference proteome</keyword>
<organism evidence="2 3">
    <name type="scientific">Oldenlandia corymbosa var. corymbosa</name>
    <dbReference type="NCBI Taxonomy" id="529605"/>
    <lineage>
        <taxon>Eukaryota</taxon>
        <taxon>Viridiplantae</taxon>
        <taxon>Streptophyta</taxon>
        <taxon>Embryophyta</taxon>
        <taxon>Tracheophyta</taxon>
        <taxon>Spermatophyta</taxon>
        <taxon>Magnoliopsida</taxon>
        <taxon>eudicotyledons</taxon>
        <taxon>Gunneridae</taxon>
        <taxon>Pentapetalae</taxon>
        <taxon>asterids</taxon>
        <taxon>lamiids</taxon>
        <taxon>Gentianales</taxon>
        <taxon>Rubiaceae</taxon>
        <taxon>Rubioideae</taxon>
        <taxon>Spermacoceae</taxon>
        <taxon>Hedyotis-Oldenlandia complex</taxon>
        <taxon>Oldenlandia</taxon>
    </lineage>
</organism>
<dbReference type="Proteomes" id="UP001161247">
    <property type="component" value="Chromosome 8"/>
</dbReference>
<dbReference type="EMBL" id="OX459125">
    <property type="protein sequence ID" value="CAI9114743.1"/>
    <property type="molecule type" value="Genomic_DNA"/>
</dbReference>
<accession>A0AAV1E3C5</accession>
<reference evidence="2" key="1">
    <citation type="submission" date="2023-03" db="EMBL/GenBank/DDBJ databases">
        <authorList>
            <person name="Julca I."/>
        </authorList>
    </citation>
    <scope>NUCLEOTIDE SEQUENCE</scope>
</reference>
<feature type="region of interest" description="Disordered" evidence="1">
    <location>
        <begin position="1"/>
        <end position="71"/>
    </location>
</feature>
<feature type="compositionally biased region" description="Polar residues" evidence="1">
    <location>
        <begin position="1"/>
        <end position="69"/>
    </location>
</feature>
<evidence type="ECO:0000313" key="2">
    <source>
        <dbReference type="EMBL" id="CAI9114743.1"/>
    </source>
</evidence>
<protein>
    <submittedName>
        <fullName evidence="2">OLC1v1015531C1</fullName>
    </submittedName>
</protein>
<dbReference type="AlphaFoldDB" id="A0AAV1E3C5"/>
<evidence type="ECO:0000313" key="3">
    <source>
        <dbReference type="Proteomes" id="UP001161247"/>
    </source>
</evidence>
<evidence type="ECO:0000256" key="1">
    <source>
        <dbReference type="SAM" id="MobiDB-lite"/>
    </source>
</evidence>
<name>A0AAV1E3C5_OLDCO</name>
<proteinExistence type="predicted"/>
<gene>
    <name evidence="2" type="ORF">OLC1_LOCUS21403</name>
</gene>